<evidence type="ECO:0000256" key="9">
    <source>
        <dbReference type="ARBA" id="ARBA00023237"/>
    </source>
</evidence>
<feature type="signal peptide" evidence="13">
    <location>
        <begin position="1"/>
        <end position="22"/>
    </location>
</feature>
<dbReference type="SUPFAM" id="SSF56935">
    <property type="entry name" value="Porins"/>
    <property type="match status" value="1"/>
</dbReference>
<keyword evidence="3 10" id="KW-1134">Transmembrane beta strand</keyword>
<feature type="domain" description="TonB-dependent receptor plug" evidence="15">
    <location>
        <begin position="46"/>
        <end position="147"/>
    </location>
</feature>
<evidence type="ECO:0000256" key="3">
    <source>
        <dbReference type="ARBA" id="ARBA00022452"/>
    </source>
</evidence>
<evidence type="ECO:0000256" key="2">
    <source>
        <dbReference type="ARBA" id="ARBA00022448"/>
    </source>
</evidence>
<dbReference type="InterPro" id="IPR000531">
    <property type="entry name" value="Beta-barrel_TonB"/>
</dbReference>
<dbReference type="Pfam" id="PF07715">
    <property type="entry name" value="Plug"/>
    <property type="match status" value="1"/>
</dbReference>
<evidence type="ECO:0000259" key="15">
    <source>
        <dbReference type="Pfam" id="PF07715"/>
    </source>
</evidence>
<evidence type="ECO:0000256" key="10">
    <source>
        <dbReference type="PROSITE-ProRule" id="PRU01360"/>
    </source>
</evidence>
<accession>A0AA37WW97</accession>
<protein>
    <submittedName>
        <fullName evidence="16">Vitamin B12 transporter BtuB</fullName>
    </submittedName>
</protein>
<dbReference type="CDD" id="cd01347">
    <property type="entry name" value="ligand_gated_channel"/>
    <property type="match status" value="1"/>
</dbReference>
<keyword evidence="5 13" id="KW-0732">Signal</keyword>
<evidence type="ECO:0000256" key="11">
    <source>
        <dbReference type="PROSITE-ProRule" id="PRU10144"/>
    </source>
</evidence>
<evidence type="ECO:0000256" key="7">
    <source>
        <dbReference type="ARBA" id="ARBA00023077"/>
    </source>
</evidence>
<dbReference type="PROSITE" id="PS01156">
    <property type="entry name" value="TONB_DEPENDENT_REC_2"/>
    <property type="match status" value="1"/>
</dbReference>
<dbReference type="EMBL" id="BSPO01000001">
    <property type="protein sequence ID" value="GLS82099.1"/>
    <property type="molecule type" value="Genomic_DNA"/>
</dbReference>
<dbReference type="InterPro" id="IPR039426">
    <property type="entry name" value="TonB-dep_rcpt-like"/>
</dbReference>
<gene>
    <name evidence="16" type="primary">btuB</name>
    <name evidence="16" type="ORF">GCM10007894_00760</name>
</gene>
<keyword evidence="9 10" id="KW-0998">Cell outer membrane</keyword>
<evidence type="ECO:0000256" key="12">
    <source>
        <dbReference type="RuleBase" id="RU003357"/>
    </source>
</evidence>
<feature type="domain" description="TonB-dependent receptor-like beta-barrel" evidence="14">
    <location>
        <begin position="168"/>
        <end position="576"/>
    </location>
</feature>
<comment type="subcellular location">
    <subcellularLocation>
        <location evidence="1 10">Cell outer membrane</location>
        <topology evidence="1 10">Multi-pass membrane protein</topology>
    </subcellularLocation>
</comment>
<proteinExistence type="inferred from homology"/>
<dbReference type="PANTHER" id="PTHR30069:SF53">
    <property type="entry name" value="COLICIN I RECEPTOR-RELATED"/>
    <property type="match status" value="1"/>
</dbReference>
<comment type="similarity">
    <text evidence="10 12">Belongs to the TonB-dependent receptor family.</text>
</comment>
<evidence type="ECO:0000256" key="4">
    <source>
        <dbReference type="ARBA" id="ARBA00022692"/>
    </source>
</evidence>
<keyword evidence="4 10" id="KW-0812">Transmembrane</keyword>
<evidence type="ECO:0000256" key="13">
    <source>
        <dbReference type="SAM" id="SignalP"/>
    </source>
</evidence>
<dbReference type="InterPro" id="IPR012910">
    <property type="entry name" value="Plug_dom"/>
</dbReference>
<dbReference type="Proteomes" id="UP001157439">
    <property type="component" value="Unassembled WGS sequence"/>
</dbReference>
<evidence type="ECO:0000259" key="14">
    <source>
        <dbReference type="Pfam" id="PF00593"/>
    </source>
</evidence>
<dbReference type="Gene3D" id="2.170.130.10">
    <property type="entry name" value="TonB-dependent receptor, plug domain"/>
    <property type="match status" value="1"/>
</dbReference>
<dbReference type="GO" id="GO:0009279">
    <property type="term" value="C:cell outer membrane"/>
    <property type="evidence" value="ECO:0007669"/>
    <property type="project" value="UniProtKB-SubCell"/>
</dbReference>
<evidence type="ECO:0000256" key="6">
    <source>
        <dbReference type="ARBA" id="ARBA00023065"/>
    </source>
</evidence>
<comment type="caution">
    <text evidence="16">The sequence shown here is derived from an EMBL/GenBank/DDBJ whole genome shotgun (WGS) entry which is preliminary data.</text>
</comment>
<keyword evidence="6" id="KW-0406">Ion transport</keyword>
<keyword evidence="17" id="KW-1185">Reference proteome</keyword>
<dbReference type="PANTHER" id="PTHR30069">
    <property type="entry name" value="TONB-DEPENDENT OUTER MEMBRANE RECEPTOR"/>
    <property type="match status" value="1"/>
</dbReference>
<dbReference type="InterPro" id="IPR010917">
    <property type="entry name" value="TonB_rcpt_CS"/>
</dbReference>
<evidence type="ECO:0000256" key="5">
    <source>
        <dbReference type="ARBA" id="ARBA00022729"/>
    </source>
</evidence>
<keyword evidence="7 12" id="KW-0798">TonB box</keyword>
<dbReference type="GO" id="GO:0006811">
    <property type="term" value="P:monoatomic ion transport"/>
    <property type="evidence" value="ECO:0007669"/>
    <property type="project" value="UniProtKB-KW"/>
</dbReference>
<keyword evidence="2 10" id="KW-0813">Transport</keyword>
<name>A0AA37WW97_9GAMM</name>
<dbReference type="InterPro" id="IPR037066">
    <property type="entry name" value="Plug_dom_sf"/>
</dbReference>
<feature type="short sequence motif" description="TonB C-terminal box" evidence="11">
    <location>
        <begin position="585"/>
        <end position="602"/>
    </location>
</feature>
<evidence type="ECO:0000256" key="8">
    <source>
        <dbReference type="ARBA" id="ARBA00023136"/>
    </source>
</evidence>
<evidence type="ECO:0000313" key="17">
    <source>
        <dbReference type="Proteomes" id="UP001157439"/>
    </source>
</evidence>
<evidence type="ECO:0000256" key="1">
    <source>
        <dbReference type="ARBA" id="ARBA00004571"/>
    </source>
</evidence>
<dbReference type="Pfam" id="PF00593">
    <property type="entry name" value="TonB_dep_Rec_b-barrel"/>
    <property type="match status" value="1"/>
</dbReference>
<evidence type="ECO:0000313" key="16">
    <source>
        <dbReference type="EMBL" id="GLS82099.1"/>
    </source>
</evidence>
<organism evidence="16 17">
    <name type="scientific">Paraferrimonas haliotis</name>
    <dbReference type="NCBI Taxonomy" id="2013866"/>
    <lineage>
        <taxon>Bacteria</taxon>
        <taxon>Pseudomonadati</taxon>
        <taxon>Pseudomonadota</taxon>
        <taxon>Gammaproteobacteria</taxon>
        <taxon>Alteromonadales</taxon>
        <taxon>Ferrimonadaceae</taxon>
        <taxon>Paraferrimonas</taxon>
    </lineage>
</organism>
<reference evidence="16 17" key="1">
    <citation type="journal article" date="2014" name="Int. J. Syst. Evol. Microbiol.">
        <title>Complete genome sequence of Corynebacterium casei LMG S-19264T (=DSM 44701T), isolated from a smear-ripened cheese.</title>
        <authorList>
            <consortium name="US DOE Joint Genome Institute (JGI-PGF)"/>
            <person name="Walter F."/>
            <person name="Albersmeier A."/>
            <person name="Kalinowski J."/>
            <person name="Ruckert C."/>
        </authorList>
    </citation>
    <scope>NUCLEOTIDE SEQUENCE [LARGE SCALE GENOMIC DNA]</scope>
    <source>
        <strain evidence="16 17">NBRC 112785</strain>
    </source>
</reference>
<feature type="chain" id="PRO_5041209669" evidence="13">
    <location>
        <begin position="23"/>
        <end position="602"/>
    </location>
</feature>
<keyword evidence="8 10" id="KW-0472">Membrane</keyword>
<dbReference type="GO" id="GO:0015889">
    <property type="term" value="P:cobalamin transport"/>
    <property type="evidence" value="ECO:0007669"/>
    <property type="project" value="TreeGrafter"/>
</dbReference>
<dbReference type="InterPro" id="IPR036942">
    <property type="entry name" value="Beta-barrel_TonB_sf"/>
</dbReference>
<dbReference type="Gene3D" id="2.40.170.20">
    <property type="entry name" value="TonB-dependent receptor, beta-barrel domain"/>
    <property type="match status" value="1"/>
</dbReference>
<dbReference type="AlphaFoldDB" id="A0AA37WW97"/>
<dbReference type="PROSITE" id="PS52016">
    <property type="entry name" value="TONB_DEPENDENT_REC_3"/>
    <property type="match status" value="1"/>
</dbReference>
<dbReference type="RefSeq" id="WP_095497668.1">
    <property type="nucleotide sequence ID" value="NZ_BSPO01000001.1"/>
</dbReference>
<sequence length="602" mass="66003">MCFKMRLSLAAVAVTAAFAVQAEQQIDEVIVVTGDRFGGAPEQQFQVINVIERSDIERFNPKSVVDILETLPAVSVIRNGGPAQAATVSIRGANSNNTLVLVDGLRVSSATLGLVNFGALMPEQIERVEVVKGPRAAVWGSDAIGGVIQIFTRKLDGGEGYVTAEGGSNAYGRLSGGYGVSHGDGHTGINLSYDKGDGFDVKADSETDDDGFKRGGIGISGTQQLSQQWQANWLGQYNKGSFEFDSGAPFANETDYANYFWSLGGAYQGERLQSQLTVGQARDNNENYRQESKDNKDLFQTDRNQVSFSNQYVLSSNSRIVAGLDWQNESVKGDFAVDSRDLFGGYGLYSVDVDGFSAEAALRYDKVDKVDSETTYNLSAGYRFNANWRVVATYGTGFKAPSFNDLYYPSLGNPDLKSERSRSYDLSLHGSFGDFSGYVSVYNTDVDDLIEWAPTGEVDDNGWAIWKPANVANATLKGAEASISHQWDALFQQLSYHYLDAKDGDAMPLTGRSRHELDYRIGYQWQAFDAQFDYHYQGKRSGSAFTADMDSYHNLGLSAGYQVTQSLATRVKLTNLLDEKLVSASGFNSPGREFYVTVNYQF</sequence>